<name>A0ABR2HUV5_9EUKA</name>
<dbReference type="InterPro" id="IPR037802">
    <property type="entry name" value="SGF29"/>
</dbReference>
<keyword evidence="3" id="KW-0804">Transcription</keyword>
<evidence type="ECO:0000313" key="7">
    <source>
        <dbReference type="Proteomes" id="UP001470230"/>
    </source>
</evidence>
<keyword evidence="4" id="KW-0539">Nucleus</keyword>
<protein>
    <recommendedName>
        <fullName evidence="5">SGF29 C-terminal domain-containing protein</fullName>
    </recommendedName>
</protein>
<keyword evidence="7" id="KW-1185">Reference proteome</keyword>
<dbReference type="EMBL" id="JAPFFF010000023">
    <property type="protein sequence ID" value="KAK8852797.1"/>
    <property type="molecule type" value="Genomic_DNA"/>
</dbReference>
<dbReference type="InterPro" id="IPR047288">
    <property type="entry name" value="Tudor_SGF29_rpt1"/>
</dbReference>
<reference evidence="6 7" key="1">
    <citation type="submission" date="2024-04" db="EMBL/GenBank/DDBJ databases">
        <title>Tritrichomonas musculus Genome.</title>
        <authorList>
            <person name="Alves-Ferreira E."/>
            <person name="Grigg M."/>
            <person name="Lorenzi H."/>
            <person name="Galac M."/>
        </authorList>
    </citation>
    <scope>NUCLEOTIDE SEQUENCE [LARGE SCALE GENOMIC DNA]</scope>
    <source>
        <strain evidence="6 7">EAF2021</strain>
    </source>
</reference>
<evidence type="ECO:0000256" key="2">
    <source>
        <dbReference type="ARBA" id="ARBA00023015"/>
    </source>
</evidence>
<evidence type="ECO:0000313" key="6">
    <source>
        <dbReference type="EMBL" id="KAK8852797.1"/>
    </source>
</evidence>
<dbReference type="Pfam" id="PF07039">
    <property type="entry name" value="SGF29_Tudor"/>
    <property type="match status" value="1"/>
</dbReference>
<dbReference type="Proteomes" id="UP001470230">
    <property type="component" value="Unassembled WGS sequence"/>
</dbReference>
<dbReference type="CDD" id="cd20393">
    <property type="entry name" value="Tudor_SGF29_rpt1"/>
    <property type="match status" value="1"/>
</dbReference>
<keyword evidence="2" id="KW-0805">Transcription regulation</keyword>
<dbReference type="InterPro" id="IPR047287">
    <property type="entry name" value="Tudor_SGF29_rpt2"/>
</dbReference>
<dbReference type="PANTHER" id="PTHR21539">
    <property type="entry name" value="SAGA-ASSOCIATED FACTOR 29"/>
    <property type="match status" value="1"/>
</dbReference>
<feature type="domain" description="SGF29 C-terminal" evidence="5">
    <location>
        <begin position="130"/>
        <end position="264"/>
    </location>
</feature>
<dbReference type="PROSITE" id="PS51518">
    <property type="entry name" value="SGF29_C"/>
    <property type="match status" value="1"/>
</dbReference>
<gene>
    <name evidence="6" type="ORF">M9Y10_017787</name>
</gene>
<comment type="subcellular location">
    <subcellularLocation>
        <location evidence="1">Nucleus</location>
    </subcellularLocation>
</comment>
<dbReference type="CDD" id="cd20394">
    <property type="entry name" value="Tudor_SGF29_rpt2"/>
    <property type="match status" value="1"/>
</dbReference>
<evidence type="ECO:0000259" key="5">
    <source>
        <dbReference type="PROSITE" id="PS51518"/>
    </source>
</evidence>
<accession>A0ABR2HUV5</accession>
<dbReference type="Gene3D" id="2.30.30.140">
    <property type="match status" value="1"/>
</dbReference>
<sequence length="264" mass="29630">MSTQKVERMTDCKKQFHSLLKRAHDIKMYRNKINMIINQKDDGSGQKFHVLEQLSENSNKVLTTEKNHLIEMLKKVELIISSRNKMSSTIESLPDAETIRSETQVFTESPLLKIVPAPYPPLCGALPLTSDQLIQNGSFVCIQNQYEYILAIVLGFNPETFKYSVCDAAPEGDDVVEIEIDASKVMPLPTTVPARRSKATTYPVNARVLALWPDENNCWTSVFYLATVMTQPSTSPGLYNLQFDGEPPLFADVPEKFIVAAPSE</sequence>
<comment type="caution">
    <text evidence="6">The sequence shown here is derived from an EMBL/GenBank/DDBJ whole genome shotgun (WGS) entry which is preliminary data.</text>
</comment>
<organism evidence="6 7">
    <name type="scientific">Tritrichomonas musculus</name>
    <dbReference type="NCBI Taxonomy" id="1915356"/>
    <lineage>
        <taxon>Eukaryota</taxon>
        <taxon>Metamonada</taxon>
        <taxon>Parabasalia</taxon>
        <taxon>Tritrichomonadida</taxon>
        <taxon>Tritrichomonadidae</taxon>
        <taxon>Tritrichomonas</taxon>
    </lineage>
</organism>
<evidence type="ECO:0000256" key="1">
    <source>
        <dbReference type="ARBA" id="ARBA00004123"/>
    </source>
</evidence>
<evidence type="ECO:0000256" key="4">
    <source>
        <dbReference type="ARBA" id="ARBA00023242"/>
    </source>
</evidence>
<dbReference type="PANTHER" id="PTHR21539:SF0">
    <property type="entry name" value="SAGA-ASSOCIATED FACTOR 29"/>
    <property type="match status" value="1"/>
</dbReference>
<evidence type="ECO:0000256" key="3">
    <source>
        <dbReference type="ARBA" id="ARBA00023163"/>
    </source>
</evidence>
<dbReference type="InterPro" id="IPR010750">
    <property type="entry name" value="SGF29_tudor-like_dom"/>
</dbReference>
<proteinExistence type="predicted"/>